<dbReference type="InterPro" id="IPR035979">
    <property type="entry name" value="RBD_domain_sf"/>
</dbReference>
<dbReference type="InterPro" id="IPR000504">
    <property type="entry name" value="RRM_dom"/>
</dbReference>
<gene>
    <name evidence="6" type="ORF">C2E21_7795</name>
</gene>
<evidence type="ECO:0000259" key="5">
    <source>
        <dbReference type="PROSITE" id="PS50103"/>
    </source>
</evidence>
<feature type="domain" description="C3H1-type" evidence="5">
    <location>
        <begin position="78"/>
        <end position="100"/>
    </location>
</feature>
<dbReference type="Pfam" id="PF16131">
    <property type="entry name" value="Torus"/>
    <property type="match status" value="1"/>
</dbReference>
<dbReference type="InterPro" id="IPR000719">
    <property type="entry name" value="Prot_kinase_dom"/>
</dbReference>
<keyword evidence="1" id="KW-0863">Zinc-finger</keyword>
<dbReference type="SUPFAM" id="SSF54928">
    <property type="entry name" value="RNA-binding domain, RBD"/>
    <property type="match status" value="1"/>
</dbReference>
<feature type="zinc finger region" description="C3H1-type" evidence="1">
    <location>
        <begin position="78"/>
        <end position="100"/>
    </location>
</feature>
<accession>A0A2P6TG38</accession>
<dbReference type="Gene3D" id="3.30.200.20">
    <property type="entry name" value="Phosphorylase Kinase, domain 1"/>
    <property type="match status" value="1"/>
</dbReference>
<dbReference type="EMBL" id="LHPG02000017">
    <property type="protein sequence ID" value="PRW33097.1"/>
    <property type="molecule type" value="Genomic_DNA"/>
</dbReference>
<feature type="compositionally biased region" description="Acidic residues" evidence="3">
    <location>
        <begin position="415"/>
        <end position="426"/>
    </location>
</feature>
<dbReference type="STRING" id="3076.A0A2P6TG38"/>
<dbReference type="InterPro" id="IPR032297">
    <property type="entry name" value="Torus"/>
</dbReference>
<keyword evidence="1" id="KW-0479">Metal-binding</keyword>
<dbReference type="Pfam" id="PF00069">
    <property type="entry name" value="Pkinase"/>
    <property type="match status" value="1"/>
</dbReference>
<feature type="compositionally biased region" description="Low complexity" evidence="3">
    <location>
        <begin position="1257"/>
        <end position="1268"/>
    </location>
</feature>
<dbReference type="InterPro" id="IPR001245">
    <property type="entry name" value="Ser-Thr/Tyr_kinase_cat_dom"/>
</dbReference>
<protein>
    <submittedName>
        <fullName evidence="6">Pre-mRNA-splicing factor</fullName>
    </submittedName>
</protein>
<keyword evidence="2" id="KW-0067">ATP-binding</keyword>
<feature type="compositionally biased region" description="Basic and acidic residues" evidence="3">
    <location>
        <begin position="13"/>
        <end position="26"/>
    </location>
</feature>
<feature type="region of interest" description="Disordered" evidence="3">
    <location>
        <begin position="599"/>
        <end position="658"/>
    </location>
</feature>
<comment type="caution">
    <text evidence="6">The sequence shown here is derived from an EMBL/GenBank/DDBJ whole genome shotgun (WGS) entry which is preliminary data.</text>
</comment>
<sequence>MSSGEGPKRPARKQVEEAITAREPQHAEGTVNIWTGRVLKEYRRPRDEPRKKEASQYRCLPKVDSGWTRGTASGASYCCLYFARGICHHGADCTHLHRLPTAADEERHRTDYSHDIFGRERVPASKDGRKKGVGSYERECKTLYVHYGGAGTLPVEELRKIVFDNFGEWGPIENVHIVPSKTIAFIRYEWRASAEFAKAAMHQQTLRGCDTTEVLDCRWANDDPNPRAVARVQHEREVAMRDAYVKAVNELPPDAKRARIQQLHLAATVRPGMASAAYPDTDEQYGGGAAAAAAGYRHTYEGWDSYAYQQQPGQEADDETAKWAAYQAWQSSGGSRGGFYGGIDAMARGGDDYTRYLRPEDHQWLAQQQAQQHGAAQVAAEAWDGQGAAAAGTWDGQGGGAWAAAAGGSEQQEAQQEEGQQDEDNVAQEARPTAGCRRRCRRLPLLPGRGTMSDLSRFVANKLSGEWSASNVSGVLTDVIIEYLVTGEKWESLDPLVRSRLLLAPLFMRKRDLAELQPALAKLAAAGAADKDEWVRAMAQSVGDYDGRLHNDRLLAGSKLVGKTVAGLQPLLDAADTRLFCPLEEVYMNKELLQKLRGSSAAQGGAQQPAASVPAAPKPHHHFRLRPASEAPSQRHPGGSAAAAGRPAAQAAPAAAAAPQSGLTRGAALLARPVGAGGLGSRGPGAAAGAAASAAARARQPGGADLDSMFLPRKPSLQRPAGLGGRGRGAAAPPVRRAATLDVEAAKNLAQQMQAERAKAEQAAREAAEAEARAKAEARAAERAVREAEKEVEAKRRAAEKAAAKEAARAEKEAARAAVKAAKDEGKEEREKAKAAKAESVAAAQAATKAAKQQRKRSEAQGSAGGARSGRKMRGAALAVLAGLLSLAAVQGERAEVHTCVELREALAKADVKHVLLMPRPGGDIWNCTATDFPPDSVEISGRDVLMEGYGDEQLYYDANKVNNQIIVHEGASLTVANLWADNCVQAQSVPFTCLATTKGGWLTFRDSQISDASCLHIKRSDPVNSAALAFGYMMAQSQGQFDHEYVDHRTLLLRATDYLQNIPEGHNWRALNVNFTCTGNVTFPLPPGFEDVTSPLQYWLTVVGSVSLALMACALGWLAYKRWWSTGLAEYGVALSQGYILEAPLGSGHFGRVYRARSKSTGQLVAVKVIDLLPSQRRQVAAAWRECQLMKDIQHDSIVHVLTFYTAHVQQKQRIVELEPGGNQYVELGYNVAAVLEGDQAPLPNMEKELSRRSGRAAQGAGPSSAAGAGGGSGSGSGSARAHTSSGSASARGGTSSSGLTTSSTSEGMDGIVCIQVHLVMQYCDMGTLEQAIRRGDFHDPRSGQPKLRTILLTALEIARGLQYLHHPDRRMVHRDLSAANVLLATASGDERGFKALLSDFGLSTSLAAGATHRTSEVKGTLSYMSPELFLHDDVSPALDVYSFGIILHIMSTGRDPYQDMAAPMIILAKVRASSQPATARLPCIEGAPSELQQLIWDCTAHNRRERPTAVQAAERLEALLSTL</sequence>
<reference evidence="6 7" key="1">
    <citation type="journal article" date="2018" name="Plant J.">
        <title>Genome sequences of Chlorella sorokiniana UTEX 1602 and Micractinium conductrix SAG 241.80: implications to maltose excretion by a green alga.</title>
        <authorList>
            <person name="Arriola M.B."/>
            <person name="Velmurugan N."/>
            <person name="Zhang Y."/>
            <person name="Plunkett M.H."/>
            <person name="Hondzo H."/>
            <person name="Barney B.M."/>
        </authorList>
    </citation>
    <scope>NUCLEOTIDE SEQUENCE [LARGE SCALE GENOMIC DNA]</scope>
    <source>
        <strain evidence="7">UTEX 1602</strain>
    </source>
</reference>
<dbReference type="InterPro" id="IPR008266">
    <property type="entry name" value="Tyr_kinase_AS"/>
</dbReference>
<dbReference type="SUPFAM" id="SSF56112">
    <property type="entry name" value="Protein kinase-like (PK-like)"/>
    <property type="match status" value="1"/>
</dbReference>
<evidence type="ECO:0000256" key="2">
    <source>
        <dbReference type="PROSITE-ProRule" id="PRU10141"/>
    </source>
</evidence>
<dbReference type="PROSITE" id="PS50103">
    <property type="entry name" value="ZF_C3H1"/>
    <property type="match status" value="1"/>
</dbReference>
<dbReference type="Pfam" id="PF07714">
    <property type="entry name" value="PK_Tyr_Ser-Thr"/>
    <property type="match status" value="1"/>
</dbReference>
<feature type="region of interest" description="Disordered" evidence="3">
    <location>
        <begin position="699"/>
        <end position="735"/>
    </location>
</feature>
<feature type="compositionally biased region" description="Low complexity" evidence="3">
    <location>
        <begin position="402"/>
        <end position="414"/>
    </location>
</feature>
<dbReference type="PANTHER" id="PTHR44329">
    <property type="entry name" value="SERINE/THREONINE-PROTEIN KINASE TNNI3K-RELATED"/>
    <property type="match status" value="1"/>
</dbReference>
<feature type="compositionally biased region" description="Low complexity" evidence="3">
    <location>
        <begin position="375"/>
        <end position="394"/>
    </location>
</feature>
<dbReference type="InterPro" id="IPR034181">
    <property type="entry name" value="Cwc2_RRM"/>
</dbReference>
<dbReference type="Gene3D" id="1.10.510.10">
    <property type="entry name" value="Transferase(Phosphotransferase) domain 1"/>
    <property type="match status" value="1"/>
</dbReference>
<dbReference type="PANTHER" id="PTHR44329:SF214">
    <property type="entry name" value="PROTEIN KINASE DOMAIN-CONTAINING PROTEIN"/>
    <property type="match status" value="1"/>
</dbReference>
<proteinExistence type="predicted"/>
<keyword evidence="7" id="KW-1185">Reference proteome</keyword>
<keyword evidence="2" id="KW-0547">Nucleotide-binding</keyword>
<organism evidence="6 7">
    <name type="scientific">Chlorella sorokiniana</name>
    <name type="common">Freshwater green alga</name>
    <dbReference type="NCBI Taxonomy" id="3076"/>
    <lineage>
        <taxon>Eukaryota</taxon>
        <taxon>Viridiplantae</taxon>
        <taxon>Chlorophyta</taxon>
        <taxon>core chlorophytes</taxon>
        <taxon>Trebouxiophyceae</taxon>
        <taxon>Chlorellales</taxon>
        <taxon>Chlorellaceae</taxon>
        <taxon>Chlorella clade</taxon>
        <taxon>Chlorella</taxon>
    </lineage>
</organism>
<evidence type="ECO:0000259" key="4">
    <source>
        <dbReference type="PROSITE" id="PS50011"/>
    </source>
</evidence>
<feature type="region of interest" description="Disordered" evidence="3">
    <location>
        <begin position="1"/>
        <end position="30"/>
    </location>
</feature>
<dbReference type="GO" id="GO:0005524">
    <property type="term" value="F:ATP binding"/>
    <property type="evidence" value="ECO:0007669"/>
    <property type="project" value="UniProtKB-UniRule"/>
</dbReference>
<dbReference type="OrthoDB" id="10251848at2759"/>
<dbReference type="PROSITE" id="PS50011">
    <property type="entry name" value="PROTEIN_KINASE_DOM"/>
    <property type="match status" value="1"/>
</dbReference>
<dbReference type="GO" id="GO:0003723">
    <property type="term" value="F:RNA binding"/>
    <property type="evidence" value="ECO:0007669"/>
    <property type="project" value="InterPro"/>
</dbReference>
<evidence type="ECO:0000313" key="7">
    <source>
        <dbReference type="Proteomes" id="UP000239899"/>
    </source>
</evidence>
<evidence type="ECO:0000313" key="6">
    <source>
        <dbReference type="EMBL" id="PRW33097.1"/>
    </source>
</evidence>
<dbReference type="InterPro" id="IPR017441">
    <property type="entry name" value="Protein_kinase_ATP_BS"/>
</dbReference>
<dbReference type="InterPro" id="IPR012677">
    <property type="entry name" value="Nucleotide-bd_a/b_plait_sf"/>
</dbReference>
<dbReference type="Proteomes" id="UP000239899">
    <property type="component" value="Unassembled WGS sequence"/>
</dbReference>
<dbReference type="Pfam" id="PF00076">
    <property type="entry name" value="RRM_1"/>
    <property type="match status" value="1"/>
</dbReference>
<feature type="region of interest" description="Disordered" evidence="3">
    <location>
        <begin position="819"/>
        <end position="869"/>
    </location>
</feature>
<name>A0A2P6TG38_CHLSO</name>
<dbReference type="InterPro" id="IPR011009">
    <property type="entry name" value="Kinase-like_dom_sf"/>
</dbReference>
<feature type="compositionally biased region" description="Basic and acidic residues" evidence="3">
    <location>
        <begin position="819"/>
        <end position="837"/>
    </location>
</feature>
<evidence type="ECO:0000256" key="1">
    <source>
        <dbReference type="PROSITE-ProRule" id="PRU00723"/>
    </source>
</evidence>
<dbReference type="GO" id="GO:0004674">
    <property type="term" value="F:protein serine/threonine kinase activity"/>
    <property type="evidence" value="ECO:0007669"/>
    <property type="project" value="TreeGrafter"/>
</dbReference>
<dbReference type="PROSITE" id="PS00107">
    <property type="entry name" value="PROTEIN_KINASE_ATP"/>
    <property type="match status" value="1"/>
</dbReference>
<dbReference type="Gene3D" id="3.30.70.330">
    <property type="match status" value="1"/>
</dbReference>
<feature type="binding site" evidence="2">
    <location>
        <position position="1169"/>
    </location>
    <ligand>
        <name>ATP</name>
        <dbReference type="ChEBI" id="CHEBI:30616"/>
    </ligand>
</feature>
<feature type="compositionally biased region" description="Low complexity" evidence="3">
    <location>
        <begin position="599"/>
        <end position="615"/>
    </location>
</feature>
<feature type="compositionally biased region" description="Gly residues" evidence="3">
    <location>
        <begin position="1269"/>
        <end position="1278"/>
    </location>
</feature>
<dbReference type="InterPro" id="IPR000571">
    <property type="entry name" value="Znf_CCCH"/>
</dbReference>
<feature type="compositionally biased region" description="Low complexity" evidence="3">
    <location>
        <begin position="838"/>
        <end position="851"/>
    </location>
</feature>
<feature type="domain" description="Protein kinase" evidence="4">
    <location>
        <begin position="1140"/>
        <end position="1522"/>
    </location>
</feature>
<feature type="compositionally biased region" description="Low complexity" evidence="3">
    <location>
        <begin position="637"/>
        <end position="658"/>
    </location>
</feature>
<evidence type="ECO:0000256" key="3">
    <source>
        <dbReference type="SAM" id="MobiDB-lite"/>
    </source>
</evidence>
<keyword evidence="1" id="KW-0862">Zinc</keyword>
<feature type="region of interest" description="Disordered" evidence="3">
    <location>
        <begin position="375"/>
        <end position="433"/>
    </location>
</feature>
<dbReference type="InterPro" id="IPR051681">
    <property type="entry name" value="Ser/Thr_Kinases-Pseudokinases"/>
</dbReference>
<feature type="compositionally biased region" description="Low complexity" evidence="3">
    <location>
        <begin position="1279"/>
        <end position="1306"/>
    </location>
</feature>
<dbReference type="CDD" id="cd12360">
    <property type="entry name" value="RRM_cwf2"/>
    <property type="match status" value="1"/>
</dbReference>
<dbReference type="PROSITE" id="PS00109">
    <property type="entry name" value="PROTEIN_KINASE_TYR"/>
    <property type="match status" value="1"/>
</dbReference>
<dbReference type="GO" id="GO:0008270">
    <property type="term" value="F:zinc ion binding"/>
    <property type="evidence" value="ECO:0007669"/>
    <property type="project" value="UniProtKB-KW"/>
</dbReference>
<feature type="region of interest" description="Disordered" evidence="3">
    <location>
        <begin position="1249"/>
        <end position="1306"/>
    </location>
</feature>